<accession>A0ACC6ACE6</accession>
<organism evidence="1 2">
    <name type="scientific">Bacillus cytotoxicus</name>
    <dbReference type="NCBI Taxonomy" id="580165"/>
    <lineage>
        <taxon>Bacteria</taxon>
        <taxon>Bacillati</taxon>
        <taxon>Bacillota</taxon>
        <taxon>Bacilli</taxon>
        <taxon>Bacillales</taxon>
        <taxon>Bacillaceae</taxon>
        <taxon>Bacillus</taxon>
        <taxon>Bacillus cereus group</taxon>
    </lineage>
</organism>
<dbReference type="Proteomes" id="UP001202289">
    <property type="component" value="Unassembled WGS sequence"/>
</dbReference>
<comment type="caution">
    <text evidence="1">The sequence shown here is derived from an EMBL/GenBank/DDBJ whole genome shotgun (WGS) entry which is preliminary data.</text>
</comment>
<reference evidence="1" key="1">
    <citation type="submission" date="2022-05" db="EMBL/GenBank/DDBJ databases">
        <title>Comparative Genomics of Spacecraft Associated Microbes.</title>
        <authorList>
            <person name="Tran M.T."/>
            <person name="Wright A."/>
            <person name="Seuylemezian A."/>
            <person name="Eisen J."/>
            <person name="Coil D."/>
        </authorList>
    </citation>
    <scope>NUCLEOTIDE SEQUENCE</scope>
    <source>
        <strain evidence="1">FAIRING 10M-2.2</strain>
    </source>
</reference>
<gene>
    <name evidence="1" type="ORF">M3215_21160</name>
</gene>
<dbReference type="EMBL" id="JAMBOP010000037">
    <property type="protein sequence ID" value="MCM3738225.1"/>
    <property type="molecule type" value="Genomic_DNA"/>
</dbReference>
<name>A0ACC6ACE6_9BACI</name>
<keyword evidence="2" id="KW-1185">Reference proteome</keyword>
<protein>
    <submittedName>
        <fullName evidence="1">Uncharacterized protein</fullName>
    </submittedName>
</protein>
<evidence type="ECO:0000313" key="1">
    <source>
        <dbReference type="EMBL" id="MCM3738225.1"/>
    </source>
</evidence>
<proteinExistence type="predicted"/>
<evidence type="ECO:0000313" key="2">
    <source>
        <dbReference type="Proteomes" id="UP001202289"/>
    </source>
</evidence>
<sequence>MKAKDMVELNNKKRELLTPENEAAYGDMLIYLRFTSVPQKQMEELLLEILDHLLEAQKQGRNAYDIFGKDLKAYCDELIIASQHQTSLEKFAVIGFTVSLLLAIQFGYDTFVTCIQILFTNTNKPTIPFSIPGTILSASILTIGVFLTLFLLRRYSFTILASWKQKITLGLTIAIPFSLSVFSNIHFKQISYLSYNLTVWQSTLIAFLFYIIYKLLYNISKF</sequence>